<keyword evidence="5 6" id="KW-0560">Oxidoreductase</keyword>
<dbReference type="GO" id="GO:0051539">
    <property type="term" value="F:4 iron, 4 sulfur cluster binding"/>
    <property type="evidence" value="ECO:0007669"/>
    <property type="project" value="UniProtKB-UniRule"/>
</dbReference>
<feature type="binding site" evidence="5">
    <location>
        <position position="262"/>
    </location>
    <ligand>
        <name>dimethylallyl diphosphate</name>
        <dbReference type="ChEBI" id="CHEBI:57623"/>
    </ligand>
</feature>
<dbReference type="PANTHER" id="PTHR30426">
    <property type="entry name" value="4-HYDROXY-3-METHYLBUT-2-ENYL DIPHOSPHATE REDUCTASE"/>
    <property type="match status" value="1"/>
</dbReference>
<dbReference type="GO" id="GO:0050992">
    <property type="term" value="P:dimethylallyl diphosphate biosynthetic process"/>
    <property type="evidence" value="ECO:0007669"/>
    <property type="project" value="UniProtKB-UniRule"/>
</dbReference>
<dbReference type="KEGG" id="alus:STSP2_00824"/>
<comment type="similarity">
    <text evidence="5">Belongs to the IspH family.</text>
</comment>
<feature type="binding site" evidence="5">
    <location>
        <position position="124"/>
    </location>
    <ligand>
        <name>isopentenyl diphosphate</name>
        <dbReference type="ChEBI" id="CHEBI:128769"/>
    </ligand>
</feature>
<protein>
    <recommendedName>
        <fullName evidence="5">4-hydroxy-3-methylbut-2-enyl diphosphate reductase</fullName>
        <shortName evidence="5">HMBPP reductase</shortName>
        <ecNumber evidence="5">1.17.7.4</ecNumber>
    </recommendedName>
</protein>
<dbReference type="GO" id="GO:0019288">
    <property type="term" value="P:isopentenyl diphosphate biosynthetic process, methylerythritol 4-phosphate pathway"/>
    <property type="evidence" value="ECO:0007669"/>
    <property type="project" value="UniProtKB-UniRule"/>
</dbReference>
<feature type="binding site" evidence="5">
    <location>
        <position position="220"/>
    </location>
    <ligand>
        <name>dimethylallyl diphosphate</name>
        <dbReference type="ChEBI" id="CHEBI:57623"/>
    </ligand>
</feature>
<evidence type="ECO:0000256" key="2">
    <source>
        <dbReference type="ARBA" id="ARBA00022723"/>
    </source>
</evidence>
<dbReference type="EMBL" id="CP019791">
    <property type="protein sequence ID" value="AQT67676.1"/>
    <property type="molecule type" value="Genomic_DNA"/>
</dbReference>
<feature type="binding site" evidence="5">
    <location>
        <position position="218"/>
    </location>
    <ligand>
        <name>dimethylallyl diphosphate</name>
        <dbReference type="ChEBI" id="CHEBI:57623"/>
    </ligand>
</feature>
<feature type="binding site" evidence="5">
    <location>
        <position position="12"/>
    </location>
    <ligand>
        <name>[4Fe-4S] cluster</name>
        <dbReference type="ChEBI" id="CHEBI:49883"/>
    </ligand>
</feature>
<comment type="caution">
    <text evidence="5">Lacks conserved residue(s) required for the propagation of feature annotation.</text>
</comment>
<comment type="catalytic activity">
    <reaction evidence="5">
        <text>isopentenyl diphosphate + 2 oxidized [2Fe-2S]-[ferredoxin] + H2O = (2E)-4-hydroxy-3-methylbut-2-enyl diphosphate + 2 reduced [2Fe-2S]-[ferredoxin] + 2 H(+)</text>
        <dbReference type="Rhea" id="RHEA:24488"/>
        <dbReference type="Rhea" id="RHEA-COMP:10000"/>
        <dbReference type="Rhea" id="RHEA-COMP:10001"/>
        <dbReference type="ChEBI" id="CHEBI:15377"/>
        <dbReference type="ChEBI" id="CHEBI:15378"/>
        <dbReference type="ChEBI" id="CHEBI:33737"/>
        <dbReference type="ChEBI" id="CHEBI:33738"/>
        <dbReference type="ChEBI" id="CHEBI:128753"/>
        <dbReference type="ChEBI" id="CHEBI:128769"/>
        <dbReference type="EC" id="1.17.7.4"/>
    </reaction>
</comment>
<sequence>MKVKVAEKCGFCPGVRNAINLARKTLAENSGGKVYCLGQIIHNNDIVDELSEAGLETVDSIDEIEGGTVLIRSHGATLAEIEELEKKGVRIVDATCVRVKRVQRIARELSKERYKVVVIGDENHPEVKAVVGYAENVAVIGSREDLHKLSGHGKLGVMCQTTQSPDHFSGTVAEIMDYGFSELKIVNTLCSETKKRQDAAVKLCKEVDVMFVLGGLHSANTRKLAELCKKHNNRTFHLQNWRELDKKLVCGIETVGVTAGASTPDRVIDSFVEHVKAFGEAGE</sequence>
<name>A0A1U9NJI8_9BACT</name>
<dbReference type="EC" id="1.17.7.4" evidence="5"/>
<dbReference type="GO" id="GO:0016114">
    <property type="term" value="P:terpenoid biosynthetic process"/>
    <property type="evidence" value="ECO:0007669"/>
    <property type="project" value="UniProtKB-UniRule"/>
</dbReference>
<feature type="binding site" evidence="5">
    <location>
        <position position="74"/>
    </location>
    <ligand>
        <name>dimethylallyl diphosphate</name>
        <dbReference type="ChEBI" id="CHEBI:57623"/>
    </ligand>
</feature>
<dbReference type="NCBIfam" id="TIGR00216">
    <property type="entry name" value="ispH_lytB"/>
    <property type="match status" value="1"/>
</dbReference>
<dbReference type="AlphaFoldDB" id="A0A1U9NJI8"/>
<keyword evidence="4 5" id="KW-0411">Iron-sulfur</keyword>
<dbReference type="STRING" id="1936003.STSP2_00824"/>
<dbReference type="UniPathway" id="UPA00059">
    <property type="reaction ID" value="UER00105"/>
</dbReference>
<keyword evidence="2 5" id="KW-0479">Metal-binding</keyword>
<dbReference type="RefSeq" id="WP_146660061.1">
    <property type="nucleotide sequence ID" value="NZ_CP019791.1"/>
</dbReference>
<feature type="binding site" evidence="5">
    <location>
        <position position="220"/>
    </location>
    <ligand>
        <name>isopentenyl diphosphate</name>
        <dbReference type="ChEBI" id="CHEBI:128769"/>
    </ligand>
</feature>
<dbReference type="HAMAP" id="MF_00191">
    <property type="entry name" value="IspH"/>
    <property type="match status" value="1"/>
</dbReference>
<comment type="function">
    <text evidence="5">Catalyzes the conversion of 1-hydroxy-2-methyl-2-(E)-butenyl 4-diphosphate (HMBPP) into a mixture of isopentenyl diphosphate (IPP) and dimethylallyl diphosphate (DMAPP). Acts in the terminal step of the DOXP/MEP pathway for isoprenoid precursor biosynthesis.</text>
</comment>
<feature type="binding site" evidence="5">
    <location>
        <position position="161"/>
    </location>
    <ligand>
        <name>(2E)-4-hydroxy-3-methylbut-2-enyl diphosphate</name>
        <dbReference type="ChEBI" id="CHEBI:128753"/>
    </ligand>
</feature>
<feature type="binding site" evidence="5">
    <location>
        <position position="74"/>
    </location>
    <ligand>
        <name>(2E)-4-hydroxy-3-methylbut-2-enyl diphosphate</name>
        <dbReference type="ChEBI" id="CHEBI:128753"/>
    </ligand>
</feature>
<proteinExistence type="inferred from homology"/>
<evidence type="ECO:0000256" key="1">
    <source>
        <dbReference type="ARBA" id="ARBA00022485"/>
    </source>
</evidence>
<evidence type="ECO:0000256" key="5">
    <source>
        <dbReference type="HAMAP-Rule" id="MF_00191"/>
    </source>
</evidence>
<dbReference type="InterPro" id="IPR003451">
    <property type="entry name" value="LytB/IspH"/>
</dbReference>
<organism evidence="6 7">
    <name type="scientific">Anaerohalosphaera lusitana</name>
    <dbReference type="NCBI Taxonomy" id="1936003"/>
    <lineage>
        <taxon>Bacteria</taxon>
        <taxon>Pseudomonadati</taxon>
        <taxon>Planctomycetota</taxon>
        <taxon>Phycisphaerae</taxon>
        <taxon>Sedimentisphaerales</taxon>
        <taxon>Anaerohalosphaeraceae</taxon>
        <taxon>Anaerohalosphaera</taxon>
    </lineage>
</organism>
<feature type="binding site" evidence="5">
    <location>
        <position position="124"/>
    </location>
    <ligand>
        <name>dimethylallyl diphosphate</name>
        <dbReference type="ChEBI" id="CHEBI:57623"/>
    </ligand>
</feature>
<reference evidence="7" key="1">
    <citation type="submission" date="2017-02" db="EMBL/GenBank/DDBJ databases">
        <title>Comparative genomics and description of representatives of a novel lineage of planctomycetes thriving in anoxic sediments.</title>
        <authorList>
            <person name="Spring S."/>
            <person name="Bunk B."/>
            <person name="Sproer C."/>
        </authorList>
    </citation>
    <scope>NUCLEOTIDE SEQUENCE [LARGE SCALE GENOMIC DNA]</scope>
    <source>
        <strain evidence="7">ST-NAGAB-D1</strain>
    </source>
</reference>
<feature type="binding site" evidence="5">
    <location>
        <position position="218"/>
    </location>
    <ligand>
        <name>(2E)-4-hydroxy-3-methylbut-2-enyl diphosphate</name>
        <dbReference type="ChEBI" id="CHEBI:128753"/>
    </ligand>
</feature>
<comment type="cofactor">
    <cofactor evidence="5">
        <name>[4Fe-4S] cluster</name>
        <dbReference type="ChEBI" id="CHEBI:49883"/>
    </cofactor>
    <text evidence="5">Binds 1 [4Fe-4S] cluster per subunit.</text>
</comment>
<feature type="binding site" evidence="5">
    <location>
        <position position="262"/>
    </location>
    <ligand>
        <name>(2E)-4-hydroxy-3-methylbut-2-enyl diphosphate</name>
        <dbReference type="ChEBI" id="CHEBI:128753"/>
    </ligand>
</feature>
<comment type="catalytic activity">
    <reaction evidence="5">
        <text>dimethylallyl diphosphate + 2 oxidized [2Fe-2S]-[ferredoxin] + H2O = (2E)-4-hydroxy-3-methylbut-2-enyl diphosphate + 2 reduced [2Fe-2S]-[ferredoxin] + 2 H(+)</text>
        <dbReference type="Rhea" id="RHEA:24825"/>
        <dbReference type="Rhea" id="RHEA-COMP:10000"/>
        <dbReference type="Rhea" id="RHEA-COMP:10001"/>
        <dbReference type="ChEBI" id="CHEBI:15377"/>
        <dbReference type="ChEBI" id="CHEBI:15378"/>
        <dbReference type="ChEBI" id="CHEBI:33737"/>
        <dbReference type="ChEBI" id="CHEBI:33738"/>
        <dbReference type="ChEBI" id="CHEBI:57623"/>
        <dbReference type="ChEBI" id="CHEBI:128753"/>
        <dbReference type="EC" id="1.17.7.4"/>
    </reaction>
</comment>
<feature type="binding site" evidence="5">
    <location>
        <position position="74"/>
    </location>
    <ligand>
        <name>isopentenyl diphosphate</name>
        <dbReference type="ChEBI" id="CHEBI:128769"/>
    </ligand>
</feature>
<dbReference type="GO" id="GO:0046872">
    <property type="term" value="F:metal ion binding"/>
    <property type="evidence" value="ECO:0007669"/>
    <property type="project" value="UniProtKB-KW"/>
</dbReference>
<feature type="binding site" evidence="5">
    <location>
        <position position="96"/>
    </location>
    <ligand>
        <name>[4Fe-4S] cluster</name>
        <dbReference type="ChEBI" id="CHEBI:49883"/>
    </ligand>
</feature>
<keyword evidence="7" id="KW-1185">Reference proteome</keyword>
<feature type="binding site" evidence="5">
    <location>
        <position position="42"/>
    </location>
    <ligand>
        <name>dimethylallyl diphosphate</name>
        <dbReference type="ChEBI" id="CHEBI:57623"/>
    </ligand>
</feature>
<keyword evidence="1 5" id="KW-0004">4Fe-4S</keyword>
<dbReference type="CDD" id="cd13944">
    <property type="entry name" value="lytB_ispH"/>
    <property type="match status" value="1"/>
</dbReference>
<feature type="binding site" evidence="5">
    <location>
        <position position="262"/>
    </location>
    <ligand>
        <name>isopentenyl diphosphate</name>
        <dbReference type="ChEBI" id="CHEBI:128769"/>
    </ligand>
</feature>
<keyword evidence="5" id="KW-0414">Isoprene biosynthesis</keyword>
<feature type="binding site" evidence="5">
    <location>
        <position position="42"/>
    </location>
    <ligand>
        <name>isopentenyl diphosphate</name>
        <dbReference type="ChEBI" id="CHEBI:128769"/>
    </ligand>
</feature>
<accession>A0A1U9NJI8</accession>
<feature type="active site" description="Proton donor" evidence="5">
    <location>
        <position position="126"/>
    </location>
</feature>
<dbReference type="Gene3D" id="3.40.50.11270">
    <property type="match status" value="1"/>
</dbReference>
<dbReference type="Gene3D" id="3.40.1010.20">
    <property type="entry name" value="4-hydroxy-3-methylbut-2-enyl diphosphate reductase, catalytic domain"/>
    <property type="match status" value="2"/>
</dbReference>
<feature type="binding site" evidence="5">
    <location>
        <position position="124"/>
    </location>
    <ligand>
        <name>(2E)-4-hydroxy-3-methylbut-2-enyl diphosphate</name>
        <dbReference type="ChEBI" id="CHEBI:128753"/>
    </ligand>
</feature>
<feature type="binding site" evidence="5">
    <location>
        <position position="220"/>
    </location>
    <ligand>
        <name>(2E)-4-hydroxy-3-methylbut-2-enyl diphosphate</name>
        <dbReference type="ChEBI" id="CHEBI:128753"/>
    </ligand>
</feature>
<evidence type="ECO:0000313" key="7">
    <source>
        <dbReference type="Proteomes" id="UP000189674"/>
    </source>
</evidence>
<dbReference type="Pfam" id="PF02401">
    <property type="entry name" value="LYTB"/>
    <property type="match status" value="1"/>
</dbReference>
<dbReference type="UniPathway" id="UPA00056">
    <property type="reaction ID" value="UER00097"/>
</dbReference>
<dbReference type="GO" id="GO:0051745">
    <property type="term" value="F:4-hydroxy-3-methylbut-2-enyl diphosphate reductase activity"/>
    <property type="evidence" value="ECO:0007669"/>
    <property type="project" value="UniProtKB-UniRule"/>
</dbReference>
<feature type="binding site" evidence="5">
    <location>
        <position position="42"/>
    </location>
    <ligand>
        <name>(2E)-4-hydroxy-3-methylbut-2-enyl diphosphate</name>
        <dbReference type="ChEBI" id="CHEBI:128753"/>
    </ligand>
</feature>
<evidence type="ECO:0000256" key="3">
    <source>
        <dbReference type="ARBA" id="ARBA00023004"/>
    </source>
</evidence>
<comment type="pathway">
    <text evidence="5">Isoprenoid biosynthesis; isopentenyl diphosphate biosynthesis via DXP pathway; isopentenyl diphosphate from 1-deoxy-D-xylulose 5-phosphate: step 6/6.</text>
</comment>
<dbReference type="PANTHER" id="PTHR30426:SF0">
    <property type="entry name" value="4-HYDROXY-3-METHYLBUT-2-ENYL DIPHOSPHATE REDUCTASE"/>
    <property type="match status" value="1"/>
</dbReference>
<gene>
    <name evidence="5 6" type="primary">ispH</name>
    <name evidence="6" type="ORF">STSP2_00824</name>
</gene>
<dbReference type="OrthoDB" id="9777362at2"/>
<keyword evidence="3 5" id="KW-0408">Iron</keyword>
<evidence type="ECO:0000256" key="4">
    <source>
        <dbReference type="ARBA" id="ARBA00023014"/>
    </source>
</evidence>
<feature type="binding site" evidence="5">
    <location>
        <position position="190"/>
    </location>
    <ligand>
        <name>[4Fe-4S] cluster</name>
        <dbReference type="ChEBI" id="CHEBI:49883"/>
    </ligand>
</feature>
<feature type="binding site" evidence="5">
    <location>
        <position position="218"/>
    </location>
    <ligand>
        <name>isopentenyl diphosphate</name>
        <dbReference type="ChEBI" id="CHEBI:128769"/>
    </ligand>
</feature>
<evidence type="ECO:0000313" key="6">
    <source>
        <dbReference type="EMBL" id="AQT67676.1"/>
    </source>
</evidence>
<comment type="pathway">
    <text evidence="5">Isoprenoid biosynthesis; dimethylallyl diphosphate biosynthesis; dimethylallyl diphosphate from (2E)-4-hydroxy-3-methylbutenyl diphosphate: step 1/1.</text>
</comment>
<dbReference type="Proteomes" id="UP000189674">
    <property type="component" value="Chromosome"/>
</dbReference>